<dbReference type="OrthoDB" id="293868at2759"/>
<dbReference type="Gene3D" id="1.10.238.10">
    <property type="entry name" value="EF-hand"/>
    <property type="match status" value="1"/>
</dbReference>
<feature type="domain" description="EF-hand" evidence="2">
    <location>
        <begin position="50"/>
        <end position="85"/>
    </location>
</feature>
<dbReference type="AlphaFoldDB" id="A0A0B1SU02"/>
<accession>A0A0B1SU02</accession>
<keyword evidence="4" id="KW-1185">Reference proteome</keyword>
<dbReference type="PROSITE" id="PS50222">
    <property type="entry name" value="EF_HAND_2"/>
    <property type="match status" value="1"/>
</dbReference>
<evidence type="ECO:0000259" key="2">
    <source>
        <dbReference type="PROSITE" id="PS50222"/>
    </source>
</evidence>
<name>A0A0B1SU02_OESDE</name>
<evidence type="ECO:0000313" key="4">
    <source>
        <dbReference type="Proteomes" id="UP000053660"/>
    </source>
</evidence>
<dbReference type="InterPro" id="IPR011992">
    <property type="entry name" value="EF-hand-dom_pair"/>
</dbReference>
<feature type="region of interest" description="Disordered" evidence="1">
    <location>
        <begin position="22"/>
        <end position="47"/>
    </location>
</feature>
<reference evidence="3 4" key="1">
    <citation type="submission" date="2014-03" db="EMBL/GenBank/DDBJ databases">
        <title>Draft genome of the hookworm Oesophagostomum dentatum.</title>
        <authorList>
            <person name="Mitreva M."/>
        </authorList>
    </citation>
    <scope>NUCLEOTIDE SEQUENCE [LARGE SCALE GENOMIC DNA]</scope>
    <source>
        <strain evidence="3 4">OD-Hann</strain>
    </source>
</reference>
<dbReference type="InterPro" id="IPR002048">
    <property type="entry name" value="EF_hand_dom"/>
</dbReference>
<proteinExistence type="predicted"/>
<organism evidence="3 4">
    <name type="scientific">Oesophagostomum dentatum</name>
    <name type="common">Nodular worm</name>
    <dbReference type="NCBI Taxonomy" id="61180"/>
    <lineage>
        <taxon>Eukaryota</taxon>
        <taxon>Metazoa</taxon>
        <taxon>Ecdysozoa</taxon>
        <taxon>Nematoda</taxon>
        <taxon>Chromadorea</taxon>
        <taxon>Rhabditida</taxon>
        <taxon>Rhabditina</taxon>
        <taxon>Rhabditomorpha</taxon>
        <taxon>Strongyloidea</taxon>
        <taxon>Strongylidae</taxon>
        <taxon>Oesophagostomum</taxon>
    </lineage>
</organism>
<protein>
    <recommendedName>
        <fullName evidence="2">EF-hand domain-containing protein</fullName>
    </recommendedName>
</protein>
<evidence type="ECO:0000256" key="1">
    <source>
        <dbReference type="SAM" id="MobiDB-lite"/>
    </source>
</evidence>
<evidence type="ECO:0000313" key="3">
    <source>
        <dbReference type="EMBL" id="KHJ87381.1"/>
    </source>
</evidence>
<sequence length="132" mass="15687">MTVRSSTYISRKFLRIDKNKDKKLNFGDGSLAKKESTEQRDERKKGPEAQRIEYFAELFQEFDENFDMSLNQDELKNMLARRLMVKPKANFSELFSSFDKDKNGRLDVFGKMIFYNESRISQFSQASYFPLY</sequence>
<dbReference type="EMBL" id="KN557880">
    <property type="protein sequence ID" value="KHJ87381.1"/>
    <property type="molecule type" value="Genomic_DNA"/>
</dbReference>
<gene>
    <name evidence="3" type="ORF">OESDEN_12847</name>
</gene>
<dbReference type="GO" id="GO:0005509">
    <property type="term" value="F:calcium ion binding"/>
    <property type="evidence" value="ECO:0007669"/>
    <property type="project" value="InterPro"/>
</dbReference>
<dbReference type="SUPFAM" id="SSF47473">
    <property type="entry name" value="EF-hand"/>
    <property type="match status" value="1"/>
</dbReference>
<dbReference type="Proteomes" id="UP000053660">
    <property type="component" value="Unassembled WGS sequence"/>
</dbReference>